<dbReference type="CDD" id="cd03136">
    <property type="entry name" value="GATase1_AraC_ArgR_like"/>
    <property type="match status" value="1"/>
</dbReference>
<dbReference type="STRING" id="225848.Sps_00699"/>
<dbReference type="InterPro" id="IPR002818">
    <property type="entry name" value="DJ-1/PfpI"/>
</dbReference>
<proteinExistence type="predicted"/>
<dbReference type="SMART" id="SM00342">
    <property type="entry name" value="HTH_ARAC"/>
    <property type="match status" value="1"/>
</dbReference>
<dbReference type="PROSITE" id="PS00041">
    <property type="entry name" value="HTH_ARAC_FAMILY_1"/>
    <property type="match status" value="1"/>
</dbReference>
<dbReference type="InterPro" id="IPR029062">
    <property type="entry name" value="Class_I_gatase-like"/>
</dbReference>
<name>A0A1S6HK60_9GAMM</name>
<protein>
    <submittedName>
        <fullName evidence="5">Transcriptional regulator containing an amidase domain and an AraC-type DNA-binding HTH domain</fullName>
    </submittedName>
</protein>
<evidence type="ECO:0000256" key="1">
    <source>
        <dbReference type="ARBA" id="ARBA00023015"/>
    </source>
</evidence>
<gene>
    <name evidence="5" type="ORF">Sps_00699</name>
</gene>
<dbReference type="Pfam" id="PF01965">
    <property type="entry name" value="DJ-1_PfpI"/>
    <property type="match status" value="1"/>
</dbReference>
<evidence type="ECO:0000259" key="4">
    <source>
        <dbReference type="PROSITE" id="PS01124"/>
    </source>
</evidence>
<keyword evidence="3" id="KW-0804">Transcription</keyword>
<dbReference type="InterPro" id="IPR009057">
    <property type="entry name" value="Homeodomain-like_sf"/>
</dbReference>
<dbReference type="KEGG" id="spsw:Sps_00699"/>
<dbReference type="InterPro" id="IPR018062">
    <property type="entry name" value="HTH_AraC-typ_CS"/>
</dbReference>
<dbReference type="SUPFAM" id="SSF46689">
    <property type="entry name" value="Homeodomain-like"/>
    <property type="match status" value="2"/>
</dbReference>
<dbReference type="InterPro" id="IPR018060">
    <property type="entry name" value="HTH_AraC"/>
</dbReference>
<dbReference type="PRINTS" id="PR00032">
    <property type="entry name" value="HTHARAC"/>
</dbReference>
<reference evidence="5 6" key="1">
    <citation type="submission" date="2016-03" db="EMBL/GenBank/DDBJ databases">
        <title>Complete genome sequence of Shewanella psychrophila WP2, a deep sea bacterium isolated from west Pacific sediment.</title>
        <authorList>
            <person name="Xu G."/>
            <person name="Jian H."/>
        </authorList>
    </citation>
    <scope>NUCLEOTIDE SEQUENCE [LARGE SCALE GENOMIC DNA]</scope>
    <source>
        <strain evidence="5 6">WP2</strain>
    </source>
</reference>
<feature type="domain" description="HTH araC/xylS-type" evidence="4">
    <location>
        <begin position="247"/>
        <end position="345"/>
    </location>
</feature>
<dbReference type="Gene3D" id="3.40.50.880">
    <property type="match status" value="1"/>
</dbReference>
<dbReference type="Proteomes" id="UP000189545">
    <property type="component" value="Chromosome"/>
</dbReference>
<dbReference type="GO" id="GO:0003700">
    <property type="term" value="F:DNA-binding transcription factor activity"/>
    <property type="evidence" value="ECO:0007669"/>
    <property type="project" value="InterPro"/>
</dbReference>
<evidence type="ECO:0000313" key="5">
    <source>
        <dbReference type="EMBL" id="AQS35893.1"/>
    </source>
</evidence>
<dbReference type="PANTHER" id="PTHR43280">
    <property type="entry name" value="ARAC-FAMILY TRANSCRIPTIONAL REGULATOR"/>
    <property type="match status" value="1"/>
</dbReference>
<keyword evidence="2 5" id="KW-0238">DNA-binding</keyword>
<dbReference type="AlphaFoldDB" id="A0A1S6HK60"/>
<dbReference type="Gene3D" id="1.10.10.60">
    <property type="entry name" value="Homeodomain-like"/>
    <property type="match status" value="1"/>
</dbReference>
<dbReference type="RefSeq" id="WP_077751245.1">
    <property type="nucleotide sequence ID" value="NZ_CP014782.1"/>
</dbReference>
<evidence type="ECO:0000256" key="3">
    <source>
        <dbReference type="ARBA" id="ARBA00023163"/>
    </source>
</evidence>
<dbReference type="PANTHER" id="PTHR43280:SF28">
    <property type="entry name" value="HTH-TYPE TRANSCRIPTIONAL ACTIVATOR RHAS"/>
    <property type="match status" value="1"/>
</dbReference>
<dbReference type="InterPro" id="IPR020449">
    <property type="entry name" value="Tscrpt_reg_AraC-type_HTH"/>
</dbReference>
<organism evidence="5 6">
    <name type="scientific">Shewanella psychrophila</name>
    <dbReference type="NCBI Taxonomy" id="225848"/>
    <lineage>
        <taxon>Bacteria</taxon>
        <taxon>Pseudomonadati</taxon>
        <taxon>Pseudomonadota</taxon>
        <taxon>Gammaproteobacteria</taxon>
        <taxon>Alteromonadales</taxon>
        <taxon>Shewanellaceae</taxon>
        <taxon>Shewanella</taxon>
    </lineage>
</organism>
<dbReference type="GO" id="GO:0043565">
    <property type="term" value="F:sequence-specific DNA binding"/>
    <property type="evidence" value="ECO:0007669"/>
    <property type="project" value="InterPro"/>
</dbReference>
<dbReference type="OrthoDB" id="9783876at2"/>
<dbReference type="Pfam" id="PF12833">
    <property type="entry name" value="HTH_18"/>
    <property type="match status" value="1"/>
</dbReference>
<keyword evidence="1" id="KW-0805">Transcription regulation</keyword>
<dbReference type="SUPFAM" id="SSF52317">
    <property type="entry name" value="Class I glutamine amidotransferase-like"/>
    <property type="match status" value="1"/>
</dbReference>
<evidence type="ECO:0000256" key="2">
    <source>
        <dbReference type="ARBA" id="ARBA00023125"/>
    </source>
</evidence>
<accession>A0A1S6HK60</accession>
<evidence type="ECO:0000313" key="6">
    <source>
        <dbReference type="Proteomes" id="UP000189545"/>
    </source>
</evidence>
<keyword evidence="6" id="KW-1185">Reference proteome</keyword>
<dbReference type="EMBL" id="CP014782">
    <property type="protein sequence ID" value="AQS35893.1"/>
    <property type="molecule type" value="Genomic_DNA"/>
</dbReference>
<dbReference type="PROSITE" id="PS01124">
    <property type="entry name" value="HTH_ARAC_FAMILY_2"/>
    <property type="match status" value="1"/>
</dbReference>
<sequence length="351" mass="39713">MVKEVDKREFSRVMRDANSAFIALDEEKCKTIRVGFVLLEHFSMMAFTAAMDTLVTTNLVRSAPLFTMSTFGLYSSSVKSDLNLNISTDFTIEDLIIDDYVSMDAIIICGGYRSSLNESVHLSAKLKLLDKKNIVLGGLWNGAVALAHTGLLNHKACSVHIDNHAFIKEHFPYIYLSEYVFKIDGNYMTCADPNSALEMMCVFIESCFGGDTVRAIREILMCNQVENNNEATLMKAADDPAFPDTLRNILQLIKSNIEEPLQPHEISSYVGLSRRYIERLFQTHLATTPSRYYLELRITHARRLLLQSNDLIGNIAVASGFHSTTHFNHCFKAYFGLSPSQIRKKYRCEPF</sequence>